<gene>
    <name evidence="2" type="ORF">POM88_024151</name>
</gene>
<organism evidence="2 3">
    <name type="scientific">Heracleum sosnowskyi</name>
    <dbReference type="NCBI Taxonomy" id="360622"/>
    <lineage>
        <taxon>Eukaryota</taxon>
        <taxon>Viridiplantae</taxon>
        <taxon>Streptophyta</taxon>
        <taxon>Embryophyta</taxon>
        <taxon>Tracheophyta</taxon>
        <taxon>Spermatophyta</taxon>
        <taxon>Magnoliopsida</taxon>
        <taxon>eudicotyledons</taxon>
        <taxon>Gunneridae</taxon>
        <taxon>Pentapetalae</taxon>
        <taxon>asterids</taxon>
        <taxon>campanulids</taxon>
        <taxon>Apiales</taxon>
        <taxon>Apiaceae</taxon>
        <taxon>Apioideae</taxon>
        <taxon>apioid superclade</taxon>
        <taxon>Tordylieae</taxon>
        <taxon>Tordyliinae</taxon>
        <taxon>Heracleum</taxon>
    </lineage>
</organism>
<keyword evidence="3" id="KW-1185">Reference proteome</keyword>
<evidence type="ECO:0000313" key="3">
    <source>
        <dbReference type="Proteomes" id="UP001237642"/>
    </source>
</evidence>
<evidence type="ECO:0000313" key="2">
    <source>
        <dbReference type="EMBL" id="KAK1377407.1"/>
    </source>
</evidence>
<name>A0AAD8I1G1_9APIA</name>
<reference evidence="2" key="1">
    <citation type="submission" date="2023-02" db="EMBL/GenBank/DDBJ databases">
        <title>Genome of toxic invasive species Heracleum sosnowskyi carries increased number of genes despite the absence of recent whole-genome duplications.</title>
        <authorList>
            <person name="Schelkunov M."/>
            <person name="Shtratnikova V."/>
            <person name="Makarenko M."/>
            <person name="Klepikova A."/>
            <person name="Omelchenko D."/>
            <person name="Novikova G."/>
            <person name="Obukhova E."/>
            <person name="Bogdanov V."/>
            <person name="Penin A."/>
            <person name="Logacheva M."/>
        </authorList>
    </citation>
    <scope>NUCLEOTIDE SEQUENCE</scope>
    <source>
        <strain evidence="2">Hsosn_3</strain>
        <tissue evidence="2">Leaf</tissue>
    </source>
</reference>
<comment type="caution">
    <text evidence="2">The sequence shown here is derived from an EMBL/GenBank/DDBJ whole genome shotgun (WGS) entry which is preliminary data.</text>
</comment>
<accession>A0AAD8I1G1</accession>
<reference evidence="2" key="2">
    <citation type="submission" date="2023-05" db="EMBL/GenBank/DDBJ databases">
        <authorList>
            <person name="Schelkunov M.I."/>
        </authorList>
    </citation>
    <scope>NUCLEOTIDE SEQUENCE</scope>
    <source>
        <strain evidence="2">Hsosn_3</strain>
        <tissue evidence="2">Leaf</tissue>
    </source>
</reference>
<protein>
    <submittedName>
        <fullName evidence="2">Uncharacterized protein</fullName>
    </submittedName>
</protein>
<feature type="region of interest" description="Disordered" evidence="1">
    <location>
        <begin position="28"/>
        <end position="52"/>
    </location>
</feature>
<dbReference type="Proteomes" id="UP001237642">
    <property type="component" value="Unassembled WGS sequence"/>
</dbReference>
<dbReference type="AlphaFoldDB" id="A0AAD8I1G1"/>
<dbReference type="EMBL" id="JAUIZM010000006">
    <property type="protein sequence ID" value="KAK1377407.1"/>
    <property type="molecule type" value="Genomic_DNA"/>
</dbReference>
<sequence>MANQGFLSVFVVGMSFITQFVKNIKNTITHQTPKPEKKPTQTPQPEEKPTLNPDTLLETLFRTCVKSLLKFQAVSKSRFSLINHPLFIRWHLKFNFSRNCELICNCISYHRRQNIIALLRANGPPVSVLKVDKFGPSLVHCPVRINFRDFSRNMVICGSINGIVVCMSHLGGFEKKCLGLWNPAVEASCSSAYQELVPNVGGLGL</sequence>
<evidence type="ECO:0000256" key="1">
    <source>
        <dbReference type="SAM" id="MobiDB-lite"/>
    </source>
</evidence>
<proteinExistence type="predicted"/>
<feature type="compositionally biased region" description="Basic and acidic residues" evidence="1">
    <location>
        <begin position="33"/>
        <end position="49"/>
    </location>
</feature>